<dbReference type="Gene3D" id="3.40.50.720">
    <property type="entry name" value="NAD(P)-binding Rossmann-like Domain"/>
    <property type="match status" value="1"/>
</dbReference>
<evidence type="ECO:0000256" key="1">
    <source>
        <dbReference type="ARBA" id="ARBA00022450"/>
    </source>
</evidence>
<accession>A0A8K0UV31</accession>
<sequence length="472" mass="52726">MSALPPPLPRDRDDVPGRLNAQLQEDTLVAAMSEMVDRYSRNFPQHRASAGAHTHPTPKAKLGGDVVLLTGATGALGSTLLAQLVSNTDVSRVFVLNRRSPTGVPLVRRQMDAMAEAGFEASKLVRSPKVVLLETDLPDDRLGLSDEVYEEIRTSVTHIFHNAYLVNFNVPLSGFEPNVRTLRHLIDLALASPHPTPPRLLFVSTGDVWSKKPDLDGPVPEVLTPAKYATRGGYGQSKWVCEHVMANAAKTTPLRPIIVRVGQISGGRNGAWNAHEWFPAMIRSSTYLGCLPILEQDIRWIPVDTVSQAMIEMRDSPFTVHQLEHPRPVHWNAVMHPIARTLHLPLVPYAEWLGRLERSGRSLKTQARSKHSNEHGESDEQSENLNESEEETKRKNPAWTLVAFFRGIRPHRSQTPWRTAVGQTVFGMEHALSQAPCLREERLARLGGEDAVKWLEFWRRVGVLDWGVRASL</sequence>
<protein>
    <submittedName>
        <fullName evidence="5">Male sterility protein-domain-containing protein</fullName>
    </submittedName>
</protein>
<feature type="domain" description="Thioester reductase (TE)" evidence="4">
    <location>
        <begin position="69"/>
        <end position="310"/>
    </location>
</feature>
<dbReference type="OrthoDB" id="429813at2759"/>
<evidence type="ECO:0000313" key="5">
    <source>
        <dbReference type="EMBL" id="KAH8105214.1"/>
    </source>
</evidence>
<organism evidence="5 6">
    <name type="scientific">Cristinia sonorae</name>
    <dbReference type="NCBI Taxonomy" id="1940300"/>
    <lineage>
        <taxon>Eukaryota</taxon>
        <taxon>Fungi</taxon>
        <taxon>Dikarya</taxon>
        <taxon>Basidiomycota</taxon>
        <taxon>Agaricomycotina</taxon>
        <taxon>Agaricomycetes</taxon>
        <taxon>Agaricomycetidae</taxon>
        <taxon>Agaricales</taxon>
        <taxon>Pleurotineae</taxon>
        <taxon>Stephanosporaceae</taxon>
        <taxon>Cristinia</taxon>
    </lineage>
</organism>
<keyword evidence="2" id="KW-0597">Phosphoprotein</keyword>
<feature type="compositionally biased region" description="Acidic residues" evidence="3">
    <location>
        <begin position="379"/>
        <end position="390"/>
    </location>
</feature>
<evidence type="ECO:0000256" key="3">
    <source>
        <dbReference type="SAM" id="MobiDB-lite"/>
    </source>
</evidence>
<name>A0A8K0UV31_9AGAR</name>
<comment type="caution">
    <text evidence="5">The sequence shown here is derived from an EMBL/GenBank/DDBJ whole genome shotgun (WGS) entry which is preliminary data.</text>
</comment>
<evidence type="ECO:0000259" key="4">
    <source>
        <dbReference type="Pfam" id="PF07993"/>
    </source>
</evidence>
<reference evidence="5" key="1">
    <citation type="journal article" date="2021" name="New Phytol.">
        <title>Evolutionary innovations through gain and loss of genes in the ectomycorrhizal Boletales.</title>
        <authorList>
            <person name="Wu G."/>
            <person name="Miyauchi S."/>
            <person name="Morin E."/>
            <person name="Kuo A."/>
            <person name="Drula E."/>
            <person name="Varga T."/>
            <person name="Kohler A."/>
            <person name="Feng B."/>
            <person name="Cao Y."/>
            <person name="Lipzen A."/>
            <person name="Daum C."/>
            <person name="Hundley H."/>
            <person name="Pangilinan J."/>
            <person name="Johnson J."/>
            <person name="Barry K."/>
            <person name="LaButti K."/>
            <person name="Ng V."/>
            <person name="Ahrendt S."/>
            <person name="Min B."/>
            <person name="Choi I.G."/>
            <person name="Park H."/>
            <person name="Plett J.M."/>
            <person name="Magnuson J."/>
            <person name="Spatafora J.W."/>
            <person name="Nagy L.G."/>
            <person name="Henrissat B."/>
            <person name="Grigoriev I.V."/>
            <person name="Yang Z.L."/>
            <person name="Xu J."/>
            <person name="Martin F.M."/>
        </authorList>
    </citation>
    <scope>NUCLEOTIDE SEQUENCE</scope>
    <source>
        <strain evidence="5">KKN 215</strain>
    </source>
</reference>
<dbReference type="EMBL" id="JAEVFJ010000004">
    <property type="protein sequence ID" value="KAH8105214.1"/>
    <property type="molecule type" value="Genomic_DNA"/>
</dbReference>
<dbReference type="AlphaFoldDB" id="A0A8K0UV31"/>
<dbReference type="PANTHER" id="PTHR43439:SF2">
    <property type="entry name" value="ENZYME, PUTATIVE (JCVI)-RELATED"/>
    <property type="match status" value="1"/>
</dbReference>
<evidence type="ECO:0000256" key="2">
    <source>
        <dbReference type="ARBA" id="ARBA00022553"/>
    </source>
</evidence>
<feature type="region of interest" description="Disordered" evidence="3">
    <location>
        <begin position="363"/>
        <end position="394"/>
    </location>
</feature>
<keyword evidence="6" id="KW-1185">Reference proteome</keyword>
<dbReference type="Pfam" id="PF07993">
    <property type="entry name" value="NAD_binding_4"/>
    <property type="match status" value="1"/>
</dbReference>
<dbReference type="InterPro" id="IPR036291">
    <property type="entry name" value="NAD(P)-bd_dom_sf"/>
</dbReference>
<dbReference type="InterPro" id="IPR051414">
    <property type="entry name" value="Adenylate-forming_Reductase"/>
</dbReference>
<dbReference type="PANTHER" id="PTHR43439">
    <property type="entry name" value="PHENYLACETATE-COENZYME A LIGASE"/>
    <property type="match status" value="1"/>
</dbReference>
<evidence type="ECO:0000313" key="6">
    <source>
        <dbReference type="Proteomes" id="UP000813824"/>
    </source>
</evidence>
<proteinExistence type="predicted"/>
<dbReference type="Proteomes" id="UP000813824">
    <property type="component" value="Unassembled WGS sequence"/>
</dbReference>
<gene>
    <name evidence="5" type="ORF">BXZ70DRAFT_1004734</name>
</gene>
<dbReference type="SUPFAM" id="SSF51735">
    <property type="entry name" value="NAD(P)-binding Rossmann-fold domains"/>
    <property type="match status" value="1"/>
</dbReference>
<keyword evidence="1" id="KW-0596">Phosphopantetheine</keyword>
<dbReference type="InterPro" id="IPR013120">
    <property type="entry name" value="FAR_NAD-bd"/>
</dbReference>